<evidence type="ECO:0000256" key="2">
    <source>
        <dbReference type="ARBA" id="ARBA00022803"/>
    </source>
</evidence>
<protein>
    <recommendedName>
        <fullName evidence="6">Tetratricopeptide repeat protein 6</fullName>
    </recommendedName>
</protein>
<evidence type="ECO:0008006" key="6">
    <source>
        <dbReference type="Google" id="ProtNLM"/>
    </source>
</evidence>
<feature type="repeat" description="TPR" evidence="3">
    <location>
        <begin position="437"/>
        <end position="470"/>
    </location>
</feature>
<reference evidence="4" key="1">
    <citation type="submission" date="2021-01" db="EMBL/GenBank/DDBJ databases">
        <authorList>
            <person name="Zahm M."/>
            <person name="Roques C."/>
            <person name="Cabau C."/>
            <person name="Klopp C."/>
            <person name="Donnadieu C."/>
            <person name="Jouanno E."/>
            <person name="Lampietro C."/>
            <person name="Louis A."/>
            <person name="Herpin A."/>
            <person name="Echchiki A."/>
            <person name="Berthelot C."/>
            <person name="Parey E."/>
            <person name="Roest-Crollius H."/>
            <person name="Braasch I."/>
            <person name="Postlethwait J."/>
            <person name="Bobe J."/>
            <person name="Montfort J."/>
            <person name="Bouchez O."/>
            <person name="Begum T."/>
            <person name="Mejri S."/>
            <person name="Adams A."/>
            <person name="Chen W.-J."/>
            <person name="Guiguen Y."/>
        </authorList>
    </citation>
    <scope>NUCLEOTIDE SEQUENCE</scope>
    <source>
        <tissue evidence="4">Blood</tissue>
    </source>
</reference>
<dbReference type="Gene3D" id="1.25.40.10">
    <property type="entry name" value="Tetratricopeptide repeat domain"/>
    <property type="match status" value="10"/>
</dbReference>
<dbReference type="PROSITE" id="PS50005">
    <property type="entry name" value="TPR"/>
    <property type="match status" value="8"/>
</dbReference>
<dbReference type="OrthoDB" id="1658288at2759"/>
<evidence type="ECO:0000313" key="5">
    <source>
        <dbReference type="Proteomes" id="UP000829720"/>
    </source>
</evidence>
<dbReference type="InterPro" id="IPR011990">
    <property type="entry name" value="TPR-like_helical_dom_sf"/>
</dbReference>
<organism evidence="4 5">
    <name type="scientific">Albula goreensis</name>
    <dbReference type="NCBI Taxonomy" id="1534307"/>
    <lineage>
        <taxon>Eukaryota</taxon>
        <taxon>Metazoa</taxon>
        <taxon>Chordata</taxon>
        <taxon>Craniata</taxon>
        <taxon>Vertebrata</taxon>
        <taxon>Euteleostomi</taxon>
        <taxon>Actinopterygii</taxon>
        <taxon>Neopterygii</taxon>
        <taxon>Teleostei</taxon>
        <taxon>Albuliformes</taxon>
        <taxon>Albulidae</taxon>
        <taxon>Albula</taxon>
    </lineage>
</organism>
<dbReference type="Pfam" id="PF13181">
    <property type="entry name" value="TPR_8"/>
    <property type="match status" value="1"/>
</dbReference>
<dbReference type="PANTHER" id="PTHR44858:SF1">
    <property type="entry name" value="UDP-N-ACETYLGLUCOSAMINE--PEPTIDE N-ACETYLGLUCOSAMINYLTRANSFERASE SPINDLY-RELATED"/>
    <property type="match status" value="1"/>
</dbReference>
<keyword evidence="1" id="KW-0677">Repeat</keyword>
<dbReference type="PANTHER" id="PTHR44858">
    <property type="entry name" value="TETRATRICOPEPTIDE REPEAT PROTEIN 6"/>
    <property type="match status" value="1"/>
</dbReference>
<dbReference type="Pfam" id="PF07719">
    <property type="entry name" value="TPR_2"/>
    <property type="match status" value="2"/>
</dbReference>
<feature type="repeat" description="TPR" evidence="3">
    <location>
        <begin position="897"/>
        <end position="930"/>
    </location>
</feature>
<feature type="repeat" description="TPR" evidence="3">
    <location>
        <begin position="931"/>
        <end position="964"/>
    </location>
</feature>
<feature type="repeat" description="TPR" evidence="3">
    <location>
        <begin position="792"/>
        <end position="825"/>
    </location>
</feature>
<name>A0A8T3DKT4_9TELE</name>
<evidence type="ECO:0000256" key="1">
    <source>
        <dbReference type="ARBA" id="ARBA00022737"/>
    </source>
</evidence>
<dbReference type="InterPro" id="IPR050498">
    <property type="entry name" value="Ycf3"/>
</dbReference>
<evidence type="ECO:0000313" key="4">
    <source>
        <dbReference type="EMBL" id="KAI1895618.1"/>
    </source>
</evidence>
<dbReference type="Proteomes" id="UP000829720">
    <property type="component" value="Unassembled WGS sequence"/>
</dbReference>
<feature type="repeat" description="TPR" evidence="3">
    <location>
        <begin position="1188"/>
        <end position="1221"/>
    </location>
</feature>
<feature type="repeat" description="TPR" evidence="3">
    <location>
        <begin position="1120"/>
        <end position="1153"/>
    </location>
</feature>
<gene>
    <name evidence="4" type="ORF">AGOR_G00108090</name>
</gene>
<dbReference type="Pfam" id="PF13176">
    <property type="entry name" value="TPR_7"/>
    <property type="match status" value="1"/>
</dbReference>
<evidence type="ECO:0000256" key="3">
    <source>
        <dbReference type="PROSITE-ProRule" id="PRU00339"/>
    </source>
</evidence>
<dbReference type="AlphaFoldDB" id="A0A8T3DKT4"/>
<dbReference type="SUPFAM" id="SSF48452">
    <property type="entry name" value="TPR-like"/>
    <property type="match status" value="3"/>
</dbReference>
<proteinExistence type="predicted"/>
<dbReference type="SMART" id="SM00028">
    <property type="entry name" value="TPR"/>
    <property type="match status" value="23"/>
</dbReference>
<keyword evidence="2 3" id="KW-0802">TPR repeat</keyword>
<dbReference type="PROSITE" id="PS50293">
    <property type="entry name" value="TPR_REGION"/>
    <property type="match status" value="3"/>
</dbReference>
<sequence>MEDLTVEEVSAEASCSSTPCDQISVKRPQTAPLFNFGIEAELKVPANFRTVAQELEVTLQQQTEMSLVQQQGALMCNITLSQRRKRRRRRRKHARTVSWSNSLKPTQVAYAKEKLKEPARSLSRSESVLQLHGRGGTGPCPAVWTHPLSFHSTHRRPSLPLLLDFECFTAQQGGIPTTTTPQEWVREVWAAWSDEPVHPQGERGALKDALVSKAPPPDPPKAAQMQILDPKRVLDEVDLDGDLTVAALEAEVASLTQAIAGGVRGSAFDLCRRGALNKKLGHLSLALEDLNSAISLEPNLLDAYWHRHSIHLLRNDSRRALEDLMFITKLKQQHSEAFKSKSENYRAQRDTARAVLNYTQAIKCHPQDDESYFRRAKMHEERHEHVLAMEDYAKAVCINPGRSDALLTHALMYVHNSNWLLALEKLSLLLEQEPHHGKARTHRGRVYVKLGKRQEALEDFALALRLDPNNWQAFYHRGCLLQRNEPRLALRDLILINDSIENLSSFLHRGLIYTELKVWQQAISDFKAVIKLDSSVAVAHLNLGLIYMLKKGQNQRAIRMFTSALTSDPTYIRGYICRAQAYHRVNEFQRALRDVTRAIHMTPDSQNLYIIRGQYLCDMKHFELATFCIHHAAEMNTALGSSPIQQAAVQSFLGNKMKAITCLVKAIDVCPSLPLLLLLGKTQMKAQMFLEAVDSFRKALALLSPNTISLLTGSHAAEISYLTGLCYMAQAQQLQQDTSLFLQALDAFSTAVNLSPDHADAYHQRGICRMHLKQPKSIQDLNRALSLNPTLFQAYLSRAALFGAEGRYTKAILNCNEAIKIQPNSVRAYLCRGVFKFHMKGYRGAVQDLTIAIKIDSTCSLAYYNRGVCHQLLKEYELALKDYGIVLLLASKKETELKVLVNRGLLYLELNENHNALQDFKTASQKSPEDTTIYHALGVLHHRLGQLQESTEAYSQALRLNPFFLDAYIGRGNAFMDYGHVPANKQAQRDFLSALHLNPLCSSARISLGYNLQVFGSFQRAWNQFTVAVDIQPECWAALEGRAVVSLQMGHTYAAFQDISVALRVCDKYRIMHFGSCLMRKYPLSDQLLTNRGVVNEFMGDKVSAMRDYQKAISQNHKCALAYFNAANLYFQNRQFSEACSFYSRAAELDPGDESVFLNRAITYALLRKVPEALHDFSEALRLNPFSSQVFFNRANLYGSLKKYHSAERDLTEALCLQPNDALVYKLRADVRGHLGLTELAISDYKMALQIEEAIEP</sequence>
<accession>A0A8T3DKT4</accession>
<comment type="caution">
    <text evidence="4">The sequence shown here is derived from an EMBL/GenBank/DDBJ whole genome shotgun (WGS) entry which is preliminary data.</text>
</comment>
<feature type="repeat" description="TPR" evidence="3">
    <location>
        <begin position="572"/>
        <end position="605"/>
    </location>
</feature>
<dbReference type="EMBL" id="JAERUA010000009">
    <property type="protein sequence ID" value="KAI1895618.1"/>
    <property type="molecule type" value="Genomic_DNA"/>
</dbReference>
<feature type="repeat" description="TPR" evidence="3">
    <location>
        <begin position="1154"/>
        <end position="1187"/>
    </location>
</feature>
<dbReference type="Pfam" id="PF13432">
    <property type="entry name" value="TPR_16"/>
    <property type="match status" value="2"/>
</dbReference>
<dbReference type="InterPro" id="IPR013105">
    <property type="entry name" value="TPR_2"/>
</dbReference>
<dbReference type="InterPro" id="IPR019734">
    <property type="entry name" value="TPR_rpt"/>
</dbReference>
<keyword evidence="5" id="KW-1185">Reference proteome</keyword>